<organism evidence="3 4">
    <name type="scientific">Cylindrotheca closterium</name>
    <dbReference type="NCBI Taxonomy" id="2856"/>
    <lineage>
        <taxon>Eukaryota</taxon>
        <taxon>Sar</taxon>
        <taxon>Stramenopiles</taxon>
        <taxon>Ochrophyta</taxon>
        <taxon>Bacillariophyta</taxon>
        <taxon>Bacillariophyceae</taxon>
        <taxon>Bacillariophycidae</taxon>
        <taxon>Bacillariales</taxon>
        <taxon>Bacillariaceae</taxon>
        <taxon>Cylindrotheca</taxon>
    </lineage>
</organism>
<proteinExistence type="predicted"/>
<accession>A0AAD2GCC5</accession>
<sequence>MHVPLSTLILVALVGHQADARLSGNRQLIGGLEGLNTSPPTSAYEMLNGQNNIDDPDADVLLGAGGHGEQITNPYQFDEDGKAIYEDSPPGEEAEEDNLDGIAYEQEGDGPEDDPLLGGGGHGQQITNPYQFDEDGKAIYEDSPPGEEAEEDNLDGIAYEQEGDGPEDDPLLGGGGHGQQITNPYQFDEDGKAIYEDSPPGEEAEEDNLDGIAYEQEGDGPENDPLLGGGGHGQQITDPNHFDEDGNAIYGDSGTNGTDDSPLLGGGGHGQQITDSNHFDEDGNAIYSDSGTNGTDDSPLLGGGGHGQQITDPNQFDEDGNAIYNSNPMNAGGTNGTDEFGDGKQFDGFNMTIDDEMNMDDMDMDNTGMDIDMDMMNGLNDTDSGNQNSTGLDGALNGNNDNDSPSDDTDGETDLVGADESINGDQDDDGNFPWDRDGSTAPSPAFSGGAGGGGLPSYFSPSQTPIGENNFGRPTYGQPTYDQNSYAPLPTLTPSKEFGSTTTYAPTSLQNVPTWNYPEPSSKPVAYIPPEERDDDYTDGEDDTQGEKDDMQGGSSIDGTGSIGDYIYFDHGEPIEEMEHDRNVVIALGICGGIGLCLAIITAQQMLENPHGCCAGMCRILVSATCGVTRCICWPCRKICGCTGRQERYSNELISGGGYNEEYISDLELT</sequence>
<evidence type="ECO:0000313" key="4">
    <source>
        <dbReference type="Proteomes" id="UP001295423"/>
    </source>
</evidence>
<feature type="compositionally biased region" description="Acidic residues" evidence="1">
    <location>
        <begin position="404"/>
        <end position="413"/>
    </location>
</feature>
<feature type="compositionally biased region" description="Acidic residues" evidence="1">
    <location>
        <begin position="353"/>
        <end position="364"/>
    </location>
</feature>
<gene>
    <name evidence="3" type="ORF">CYCCA115_LOCUS22521</name>
</gene>
<feature type="compositionally biased region" description="Acidic residues" evidence="1">
    <location>
        <begin position="106"/>
        <end position="115"/>
    </location>
</feature>
<keyword evidence="4" id="KW-1185">Reference proteome</keyword>
<feature type="compositionally biased region" description="Acidic residues" evidence="1">
    <location>
        <begin position="532"/>
        <end position="544"/>
    </location>
</feature>
<feature type="region of interest" description="Disordered" evidence="1">
    <location>
        <begin position="103"/>
        <end position="559"/>
    </location>
</feature>
<feature type="compositionally biased region" description="Low complexity" evidence="1">
    <location>
        <begin position="391"/>
        <end position="403"/>
    </location>
</feature>
<evidence type="ECO:0000313" key="3">
    <source>
        <dbReference type="EMBL" id="CAJ1966935.1"/>
    </source>
</evidence>
<feature type="chain" id="PRO_5042285965" evidence="2">
    <location>
        <begin position="21"/>
        <end position="670"/>
    </location>
</feature>
<comment type="caution">
    <text evidence="3">The sequence shown here is derived from an EMBL/GenBank/DDBJ whole genome shotgun (WGS) entry which is preliminary data.</text>
</comment>
<dbReference type="EMBL" id="CAKOGP040002313">
    <property type="protein sequence ID" value="CAJ1966935.1"/>
    <property type="molecule type" value="Genomic_DNA"/>
</dbReference>
<feature type="compositionally biased region" description="Polar residues" evidence="1">
    <location>
        <begin position="477"/>
        <end position="514"/>
    </location>
</feature>
<feature type="compositionally biased region" description="Acidic residues" evidence="1">
    <location>
        <begin position="199"/>
        <end position="209"/>
    </location>
</feature>
<feature type="compositionally biased region" description="Polar residues" evidence="1">
    <location>
        <begin position="287"/>
        <end position="296"/>
    </location>
</feature>
<dbReference type="Proteomes" id="UP001295423">
    <property type="component" value="Unassembled WGS sequence"/>
</dbReference>
<reference evidence="3" key="1">
    <citation type="submission" date="2023-08" db="EMBL/GenBank/DDBJ databases">
        <authorList>
            <person name="Audoor S."/>
            <person name="Bilcke G."/>
        </authorList>
    </citation>
    <scope>NUCLEOTIDE SEQUENCE</scope>
</reference>
<dbReference type="AlphaFoldDB" id="A0AAD2GCC5"/>
<protein>
    <submittedName>
        <fullName evidence="3">Uncharacterized protein</fullName>
    </submittedName>
</protein>
<feature type="compositionally biased region" description="Acidic residues" evidence="1">
    <location>
        <begin position="161"/>
        <end position="170"/>
    </location>
</feature>
<feature type="compositionally biased region" description="Acidic residues" evidence="1">
    <location>
        <begin position="144"/>
        <end position="154"/>
    </location>
</feature>
<feature type="signal peptide" evidence="2">
    <location>
        <begin position="1"/>
        <end position="20"/>
    </location>
</feature>
<evidence type="ECO:0000256" key="2">
    <source>
        <dbReference type="SAM" id="SignalP"/>
    </source>
</evidence>
<feature type="compositionally biased region" description="Low complexity" evidence="1">
    <location>
        <begin position="365"/>
        <end position="381"/>
    </location>
</feature>
<evidence type="ECO:0000256" key="1">
    <source>
        <dbReference type="SAM" id="MobiDB-lite"/>
    </source>
</evidence>
<name>A0AAD2GCC5_9STRA</name>
<keyword evidence="2" id="KW-0732">Signal</keyword>